<feature type="region of interest" description="Disordered" evidence="1">
    <location>
        <begin position="1"/>
        <end position="35"/>
    </location>
</feature>
<dbReference type="InterPro" id="IPR011059">
    <property type="entry name" value="Metal-dep_hydrolase_composite"/>
</dbReference>
<dbReference type="Gene3D" id="3.20.20.140">
    <property type="entry name" value="Metal-dependent hydrolases"/>
    <property type="match status" value="2"/>
</dbReference>
<dbReference type="Proteomes" id="UP000216533">
    <property type="component" value="Unassembled WGS sequence"/>
</dbReference>
<proteinExistence type="predicted"/>
<evidence type="ECO:0000313" key="3">
    <source>
        <dbReference type="EMBL" id="OYN91622.1"/>
    </source>
</evidence>
<evidence type="ECO:0000256" key="1">
    <source>
        <dbReference type="SAM" id="MobiDB-lite"/>
    </source>
</evidence>
<dbReference type="PANTHER" id="PTHR11647:SF1">
    <property type="entry name" value="COLLAPSIN RESPONSE MEDIATOR PROTEIN"/>
    <property type="match status" value="1"/>
</dbReference>
<dbReference type="InterPro" id="IPR032466">
    <property type="entry name" value="Metal_Hydrolase"/>
</dbReference>
<dbReference type="AlphaFoldDB" id="A0A255EQ82"/>
<protein>
    <submittedName>
        <fullName evidence="3">N-acyl-D-aspartate/D-glutamate deacylase</fullName>
    </submittedName>
</protein>
<organism evidence="3 4">
    <name type="scientific">Parenemella sanctibonifatiensis</name>
    <dbReference type="NCBI Taxonomy" id="2016505"/>
    <lineage>
        <taxon>Bacteria</taxon>
        <taxon>Bacillati</taxon>
        <taxon>Actinomycetota</taxon>
        <taxon>Actinomycetes</taxon>
        <taxon>Propionibacteriales</taxon>
        <taxon>Propionibacteriaceae</taxon>
        <taxon>Parenemella</taxon>
    </lineage>
</organism>
<evidence type="ECO:0000313" key="4">
    <source>
        <dbReference type="Proteomes" id="UP000216533"/>
    </source>
</evidence>
<comment type="caution">
    <text evidence="3">The sequence shown here is derived from an EMBL/GenBank/DDBJ whole genome shotgun (WGS) entry which is preliminary data.</text>
</comment>
<dbReference type="GO" id="GO:0016812">
    <property type="term" value="F:hydrolase activity, acting on carbon-nitrogen (but not peptide) bonds, in cyclic amides"/>
    <property type="evidence" value="ECO:0007669"/>
    <property type="project" value="TreeGrafter"/>
</dbReference>
<dbReference type="GO" id="GO:0005829">
    <property type="term" value="C:cytosol"/>
    <property type="evidence" value="ECO:0007669"/>
    <property type="project" value="TreeGrafter"/>
</dbReference>
<reference evidence="3 4" key="1">
    <citation type="submission" date="2017-07" db="EMBL/GenBank/DDBJ databases">
        <title>Draft whole genome sequences of clinical Proprionibacteriaceae strains.</title>
        <authorList>
            <person name="Bernier A.-M."/>
            <person name="Bernard K."/>
            <person name="Domingo M.-C."/>
        </authorList>
    </citation>
    <scope>NUCLEOTIDE SEQUENCE [LARGE SCALE GENOMIC DNA]</scope>
    <source>
        <strain evidence="3 4">NML 160184</strain>
    </source>
</reference>
<sequence>MPPDRPRSVRGVTSRHVPNTNDAFPGPSQGHGQGRTLTISHARLTPDAEPVDVTVTDGRIVAIGEAAPSDSARLEADGRWLVPGFVDTHSHADTMVRDPDIQAALLRQGITTVITGQDGVSPVPGVPDWADAYFGALLGPVAEASSSIADHLASCDGSSAVNVATCVPAGSVRYAVCGHDPTPATSEQRQAMVDLVRQGMTEGAVGLSSGLEYVPGAFSDTAELIDLCAPVAAAGGVYVSHLRGYEADLPIGMGELAAIAVAAGVRVHASHLHAPSELVMAGLAQAADRGADVSFDMYPYRSGMSLLAMPMLPPQAQTNGPAATLAGLRVTGTEREVLEASIAARGQARPDLGAQWAELTTIASVADPADRWAEGLSLAAAAGRTGQSPEALVVDLLIRSELKVSVVFRATALRPRDDLTRILSHPAHLYGSDGIYVGGFPHPRGFGGVGRYLTGYVRGDLLDATSERERPDWPGAVAHLSTGAVDRFSLGRRGRIEVGAIADLALIDLDQLSDRATYADPRQSPGGIDDVVVAGTPVLRNGQLTGATPGAGVRRETRG</sequence>
<dbReference type="PANTHER" id="PTHR11647">
    <property type="entry name" value="HYDRANTOINASE/DIHYDROPYRIMIDINASE FAMILY MEMBER"/>
    <property type="match status" value="1"/>
</dbReference>
<dbReference type="SUPFAM" id="SSF51338">
    <property type="entry name" value="Composite domain of metallo-dependent hydrolases"/>
    <property type="match status" value="1"/>
</dbReference>
<gene>
    <name evidence="3" type="ORF">CGZ92_00040</name>
</gene>
<dbReference type="Gene3D" id="2.30.40.10">
    <property type="entry name" value="Urease, subunit C, domain 1"/>
    <property type="match status" value="1"/>
</dbReference>
<evidence type="ECO:0000259" key="2">
    <source>
        <dbReference type="Pfam" id="PF07969"/>
    </source>
</evidence>
<dbReference type="EMBL" id="NMVI01000001">
    <property type="protein sequence ID" value="OYN91622.1"/>
    <property type="molecule type" value="Genomic_DNA"/>
</dbReference>
<accession>A0A255EQ82</accession>
<dbReference type="InterPro" id="IPR050378">
    <property type="entry name" value="Metallo-dep_Hydrolases_sf"/>
</dbReference>
<dbReference type="InterPro" id="IPR013108">
    <property type="entry name" value="Amidohydro_3"/>
</dbReference>
<dbReference type="SUPFAM" id="SSF51556">
    <property type="entry name" value="Metallo-dependent hydrolases"/>
    <property type="match status" value="1"/>
</dbReference>
<feature type="domain" description="Amidohydrolase 3" evidence="2">
    <location>
        <begin position="76"/>
        <end position="538"/>
    </location>
</feature>
<name>A0A255EQ82_9ACTN</name>
<dbReference type="Pfam" id="PF07969">
    <property type="entry name" value="Amidohydro_3"/>
    <property type="match status" value="1"/>
</dbReference>